<dbReference type="SUPFAM" id="SSF51294">
    <property type="entry name" value="Hedgehog/intein (Hint) domain"/>
    <property type="match status" value="1"/>
</dbReference>
<dbReference type="InterPro" id="IPR036844">
    <property type="entry name" value="Hint_dom_sf"/>
</dbReference>
<dbReference type="EMBL" id="BPQQ01000078">
    <property type="protein sequence ID" value="GJE03486.1"/>
    <property type="molecule type" value="Genomic_DNA"/>
</dbReference>
<dbReference type="PANTHER" id="PTHR10201">
    <property type="entry name" value="MATRIX METALLOPROTEINASE"/>
    <property type="match status" value="1"/>
</dbReference>
<evidence type="ECO:0000256" key="4">
    <source>
        <dbReference type="ARBA" id="ARBA00022833"/>
    </source>
</evidence>
<dbReference type="InterPro" id="IPR006026">
    <property type="entry name" value="Peptidase_Metallo"/>
</dbReference>
<comment type="caution">
    <text evidence="7">The sequence shown here is derived from an EMBL/GenBank/DDBJ whole genome shotgun (WGS) entry which is preliminary data.</text>
</comment>
<proteinExistence type="predicted"/>
<sequence>MAYTYEGYKWNGNPLGTAGGNVTWSVDGTVPASFENDLAQAFRWSDYGNITFTRVASSANITFTYGNIDGPLNVAGRATTSFNPANGRINSVNIILDSSENWTEDAGGVATSSLSGVRLSTVALHEVGHGIGLGHIESEPAIMNSVSSPAVNTLQASDIEGVQAIYGVVCYGPGTLIRTIAGDVAVEDLRIGDLVVTGSGEHRPVRWLGQRTVACRQHPDPRMAHPVRIARDAIGPNRPCRDLTVSPEHAVAVTVVDEVLVPAHRLVNGATIAYAECETITYWHVELDSHDILIANGLPAESYIDCGNRSFFTGCQGEAARAPSGSLAAYCRPLADETVVRAVRSRLRARALDLGWQLATDPLADLHVVADGRVVRPDVLGTRARFVLPVDAQEVWLMSDTGVPAETGESGDVRRLGVSLSGMSVDDGLTGCREIALDDPRLGEGFHVLEEDGARHRWTDGRARLPASLWAGCRGQVFVRVELLESELARWVPPAAEAGPKGHAPRLVWSA</sequence>
<dbReference type="Proteomes" id="UP001055153">
    <property type="component" value="Unassembled WGS sequence"/>
</dbReference>
<dbReference type="Pfam" id="PF13403">
    <property type="entry name" value="Hint_2"/>
    <property type="match status" value="1"/>
</dbReference>
<keyword evidence="3" id="KW-0378">Hydrolase</keyword>
<protein>
    <recommendedName>
        <fullName evidence="6">Peptidase metallopeptidase domain-containing protein</fullName>
    </recommendedName>
</protein>
<evidence type="ECO:0000313" key="7">
    <source>
        <dbReference type="EMBL" id="GJE03486.1"/>
    </source>
</evidence>
<dbReference type="InterPro" id="IPR001818">
    <property type="entry name" value="Pept_M10_metallopeptidase"/>
</dbReference>
<dbReference type="Gene3D" id="2.170.16.10">
    <property type="entry name" value="Hedgehog/Intein (Hint) domain"/>
    <property type="match status" value="1"/>
</dbReference>
<keyword evidence="4" id="KW-0862">Zinc</keyword>
<keyword evidence="1" id="KW-0645">Protease</keyword>
<evidence type="ECO:0000313" key="8">
    <source>
        <dbReference type="Proteomes" id="UP001055153"/>
    </source>
</evidence>
<accession>A0ABQ4SP86</accession>
<evidence type="ECO:0000256" key="1">
    <source>
        <dbReference type="ARBA" id="ARBA00022670"/>
    </source>
</evidence>
<dbReference type="SUPFAM" id="SSF55486">
    <property type="entry name" value="Metalloproteases ('zincins'), catalytic domain"/>
    <property type="match status" value="1"/>
</dbReference>
<keyword evidence="5" id="KW-0482">Metalloprotease</keyword>
<evidence type="ECO:0000259" key="6">
    <source>
        <dbReference type="SMART" id="SM00235"/>
    </source>
</evidence>
<dbReference type="PRINTS" id="PR00138">
    <property type="entry name" value="MATRIXIN"/>
</dbReference>
<keyword evidence="2" id="KW-0479">Metal-binding</keyword>
<reference evidence="7" key="1">
    <citation type="journal article" date="2021" name="Front. Microbiol.">
        <title>Comprehensive Comparative Genomics and Phenotyping of Methylobacterium Species.</title>
        <authorList>
            <person name="Alessa O."/>
            <person name="Ogura Y."/>
            <person name="Fujitani Y."/>
            <person name="Takami H."/>
            <person name="Hayashi T."/>
            <person name="Sahin N."/>
            <person name="Tani A."/>
        </authorList>
    </citation>
    <scope>NUCLEOTIDE SEQUENCE</scope>
    <source>
        <strain evidence="7">DSM 17168</strain>
    </source>
</reference>
<evidence type="ECO:0000256" key="5">
    <source>
        <dbReference type="ARBA" id="ARBA00023049"/>
    </source>
</evidence>
<dbReference type="RefSeq" id="WP_238240879.1">
    <property type="nucleotide sequence ID" value="NZ_BPQQ01000078.1"/>
</dbReference>
<evidence type="ECO:0000256" key="3">
    <source>
        <dbReference type="ARBA" id="ARBA00022801"/>
    </source>
</evidence>
<name>A0ABQ4SP86_9HYPH</name>
<dbReference type="SMART" id="SM00235">
    <property type="entry name" value="ZnMc"/>
    <property type="match status" value="1"/>
</dbReference>
<dbReference type="Pfam" id="PF00413">
    <property type="entry name" value="Peptidase_M10"/>
    <property type="match status" value="1"/>
</dbReference>
<reference evidence="7" key="2">
    <citation type="submission" date="2021-08" db="EMBL/GenBank/DDBJ databases">
        <authorList>
            <person name="Tani A."/>
            <person name="Ola A."/>
            <person name="Ogura Y."/>
            <person name="Katsura K."/>
            <person name="Hayashi T."/>
        </authorList>
    </citation>
    <scope>NUCLEOTIDE SEQUENCE</scope>
    <source>
        <strain evidence="7">DSM 17168</strain>
    </source>
</reference>
<feature type="domain" description="Peptidase metallopeptidase" evidence="6">
    <location>
        <begin position="6"/>
        <end position="168"/>
    </location>
</feature>
<gene>
    <name evidence="7" type="ORF">GMJLKIPL_5441</name>
</gene>
<dbReference type="PANTHER" id="PTHR10201:SF323">
    <property type="entry name" value="MATRIX METALLOPROTEINASE-21"/>
    <property type="match status" value="1"/>
</dbReference>
<organism evidence="7 8">
    <name type="scientific">Methylobacterium isbiliense</name>
    <dbReference type="NCBI Taxonomy" id="315478"/>
    <lineage>
        <taxon>Bacteria</taxon>
        <taxon>Pseudomonadati</taxon>
        <taxon>Pseudomonadota</taxon>
        <taxon>Alphaproteobacteria</taxon>
        <taxon>Hyphomicrobiales</taxon>
        <taxon>Methylobacteriaceae</taxon>
        <taxon>Methylobacterium</taxon>
    </lineage>
</organism>
<keyword evidence="8" id="KW-1185">Reference proteome</keyword>
<evidence type="ECO:0000256" key="2">
    <source>
        <dbReference type="ARBA" id="ARBA00022723"/>
    </source>
</evidence>
<dbReference type="Gene3D" id="3.40.390.10">
    <property type="entry name" value="Collagenase (Catalytic Domain)"/>
    <property type="match status" value="1"/>
</dbReference>
<dbReference type="InterPro" id="IPR021190">
    <property type="entry name" value="Pept_M10A"/>
</dbReference>
<dbReference type="InterPro" id="IPR028992">
    <property type="entry name" value="Hedgehog/Intein_dom"/>
</dbReference>
<dbReference type="InterPro" id="IPR024079">
    <property type="entry name" value="MetalloPept_cat_dom_sf"/>
</dbReference>